<dbReference type="SMART" id="SM00257">
    <property type="entry name" value="LysM"/>
    <property type="match status" value="2"/>
</dbReference>
<dbReference type="EMBL" id="MGKO01000011">
    <property type="protein sequence ID" value="OGN27406.1"/>
    <property type="molecule type" value="Genomic_DNA"/>
</dbReference>
<evidence type="ECO:0000313" key="3">
    <source>
        <dbReference type="Proteomes" id="UP000178444"/>
    </source>
</evidence>
<dbReference type="Pfam" id="PF01476">
    <property type="entry name" value="LysM"/>
    <property type="match status" value="2"/>
</dbReference>
<evidence type="ECO:0000259" key="1">
    <source>
        <dbReference type="PROSITE" id="PS51782"/>
    </source>
</evidence>
<name>A0A1F8GRW5_9BACT</name>
<dbReference type="PANTHER" id="PTHR21666:SF270">
    <property type="entry name" value="MUREIN HYDROLASE ACTIVATOR ENVC"/>
    <property type="match status" value="1"/>
</dbReference>
<gene>
    <name evidence="2" type="ORF">A2941_01015</name>
</gene>
<dbReference type="GO" id="GO:0004222">
    <property type="term" value="F:metalloendopeptidase activity"/>
    <property type="evidence" value="ECO:0007669"/>
    <property type="project" value="TreeGrafter"/>
</dbReference>
<reference evidence="2 3" key="1">
    <citation type="journal article" date="2016" name="Nat. Commun.">
        <title>Thousands of microbial genomes shed light on interconnected biogeochemical processes in an aquifer system.</title>
        <authorList>
            <person name="Anantharaman K."/>
            <person name="Brown C.T."/>
            <person name="Hug L.A."/>
            <person name="Sharon I."/>
            <person name="Castelle C.J."/>
            <person name="Probst A.J."/>
            <person name="Thomas B.C."/>
            <person name="Singh A."/>
            <person name="Wilkins M.J."/>
            <person name="Karaoz U."/>
            <person name="Brodie E.L."/>
            <person name="Williams K.H."/>
            <person name="Hubbard S.S."/>
            <person name="Banfield J.F."/>
        </authorList>
    </citation>
    <scope>NUCLEOTIDE SEQUENCE [LARGE SCALE GENOMIC DNA]</scope>
</reference>
<dbReference type="CDD" id="cd00118">
    <property type="entry name" value="LysM"/>
    <property type="match status" value="2"/>
</dbReference>
<proteinExistence type="predicted"/>
<feature type="domain" description="LysM" evidence="1">
    <location>
        <begin position="144"/>
        <end position="188"/>
    </location>
</feature>
<dbReference type="AlphaFoldDB" id="A0A1F8GRW5"/>
<comment type="caution">
    <text evidence="2">The sequence shown here is derived from an EMBL/GenBank/DDBJ whole genome shotgun (WGS) entry which is preliminary data.</text>
</comment>
<organism evidence="2 3">
    <name type="scientific">Candidatus Yanofskybacteria bacterium RIFCSPLOWO2_01_FULL_49_17</name>
    <dbReference type="NCBI Taxonomy" id="1802700"/>
    <lineage>
        <taxon>Bacteria</taxon>
        <taxon>Candidatus Yanofskyibacteriota</taxon>
    </lineage>
</organism>
<dbReference type="InterPro" id="IPR050570">
    <property type="entry name" value="Cell_wall_metabolism_enzyme"/>
</dbReference>
<feature type="domain" description="LysM" evidence="1">
    <location>
        <begin position="194"/>
        <end position="238"/>
    </location>
</feature>
<dbReference type="InterPro" id="IPR011055">
    <property type="entry name" value="Dup_hybrid_motif"/>
</dbReference>
<dbReference type="InterPro" id="IPR018392">
    <property type="entry name" value="LysM"/>
</dbReference>
<evidence type="ECO:0000313" key="2">
    <source>
        <dbReference type="EMBL" id="OGN27406.1"/>
    </source>
</evidence>
<dbReference type="Gene3D" id="2.70.70.10">
    <property type="entry name" value="Glucose Permease (Domain IIA)"/>
    <property type="match status" value="1"/>
</dbReference>
<dbReference type="PROSITE" id="PS51782">
    <property type="entry name" value="LYSM"/>
    <property type="match status" value="2"/>
</dbReference>
<sequence>MISMARDLLFTRLKLNIISIYFKQLISEFVKYLRTVLSPFSFFQKEKNQAYGLLFLAVALISIKGFAGEQNFFSSVVRDYIEETAASVSEIIEPQLADISGLAASGQGGPEETVDPVMVQENSVVAYEPASTDYIIYFKPHKITEYTVQPGDAISFIASDFGVSVNTILWANNLRDADAISSEQILKIPPVSGVIHTVKSGDTIEILAKKYSADIEKIVVYNDLDEDESIQIGQELIIPDAVQTSVAAKSSSPAKKFSYLPDLGGYFIAPATGYNWNIIHGRNGIDIANSCGTPVYAAADGNTAVALPSGYNGGFGKYIKLVHPNGTETLYSHLSKLMVAAGEYVQRGQLIALIGTTGRSTGCHLHFEVHGARNPLAKY</sequence>
<dbReference type="InterPro" id="IPR016047">
    <property type="entry name" value="M23ase_b-sheet_dom"/>
</dbReference>
<dbReference type="CDD" id="cd12797">
    <property type="entry name" value="M23_peptidase"/>
    <property type="match status" value="1"/>
</dbReference>
<dbReference type="Gene3D" id="3.10.350.10">
    <property type="entry name" value="LysM domain"/>
    <property type="match status" value="2"/>
</dbReference>
<dbReference type="InterPro" id="IPR036779">
    <property type="entry name" value="LysM_dom_sf"/>
</dbReference>
<dbReference type="Proteomes" id="UP000178444">
    <property type="component" value="Unassembled WGS sequence"/>
</dbReference>
<dbReference type="SUPFAM" id="SSF51261">
    <property type="entry name" value="Duplicated hybrid motif"/>
    <property type="match status" value="1"/>
</dbReference>
<accession>A0A1F8GRW5</accession>
<dbReference type="PANTHER" id="PTHR21666">
    <property type="entry name" value="PEPTIDASE-RELATED"/>
    <property type="match status" value="1"/>
</dbReference>
<dbReference type="Pfam" id="PF01551">
    <property type="entry name" value="Peptidase_M23"/>
    <property type="match status" value="1"/>
</dbReference>
<protein>
    <recommendedName>
        <fullName evidence="1">LysM domain-containing protein</fullName>
    </recommendedName>
</protein>